<evidence type="ECO:0000313" key="4">
    <source>
        <dbReference type="Proteomes" id="UP000444721"/>
    </source>
</evidence>
<dbReference type="VEuPathDB" id="AmoebaDB:NF0072910"/>
<keyword evidence="1" id="KW-1133">Transmembrane helix</keyword>
<dbReference type="OrthoDB" id="10309330at2759"/>
<gene>
    <name evidence="3" type="ORF">FDP41_008567</name>
</gene>
<organism evidence="3 4">
    <name type="scientific">Naegleria fowleri</name>
    <name type="common">Brain eating amoeba</name>
    <dbReference type="NCBI Taxonomy" id="5763"/>
    <lineage>
        <taxon>Eukaryota</taxon>
        <taxon>Discoba</taxon>
        <taxon>Heterolobosea</taxon>
        <taxon>Tetramitia</taxon>
        <taxon>Eutetramitia</taxon>
        <taxon>Vahlkampfiidae</taxon>
        <taxon>Naegleria</taxon>
    </lineage>
</organism>
<evidence type="ECO:0000313" key="3">
    <source>
        <dbReference type="EMBL" id="KAF0973360.1"/>
    </source>
</evidence>
<dbReference type="VEuPathDB" id="AmoebaDB:NfTy_092410"/>
<evidence type="ECO:0000256" key="2">
    <source>
        <dbReference type="SAM" id="SignalP"/>
    </source>
</evidence>
<dbReference type="OMA" id="HFNHRAK"/>
<dbReference type="AlphaFoldDB" id="A0A6A5BH84"/>
<feature type="chain" id="PRO_5025582691" description="Membrane magnesium transporter" evidence="2">
    <location>
        <begin position="26"/>
        <end position="129"/>
    </location>
</feature>
<protein>
    <recommendedName>
        <fullName evidence="5">Membrane magnesium transporter</fullName>
    </recommendedName>
</protein>
<accession>A0A6A5BH84</accession>
<keyword evidence="1" id="KW-0812">Transmembrane</keyword>
<dbReference type="VEuPathDB" id="AmoebaDB:FDP41_008567"/>
<name>A0A6A5BH84_NAEFO</name>
<keyword evidence="1" id="KW-0472">Membrane</keyword>
<comment type="caution">
    <text evidence="3">The sequence shown here is derived from an EMBL/GenBank/DDBJ whole genome shotgun (WGS) entry which is preliminary data.</text>
</comment>
<proteinExistence type="predicted"/>
<dbReference type="EMBL" id="VFQX01000061">
    <property type="protein sequence ID" value="KAF0973360.1"/>
    <property type="molecule type" value="Genomic_DNA"/>
</dbReference>
<dbReference type="GeneID" id="68115785"/>
<sequence length="129" mass="13876">MSASFVWRSLAVVGMIALLHSLLSAAHIQSAQEGSLPFDIIAECLFGALLSSFAFVKLNTIVQYDSDGITVTKSSPQPGLIVDGWKNIDASKAIASSKITVESINNRSNFAHFNHRAKFLYNDTASASN</sequence>
<dbReference type="RefSeq" id="XP_044558073.1">
    <property type="nucleotide sequence ID" value="XM_044712434.1"/>
</dbReference>
<keyword evidence="2" id="KW-0732">Signal</keyword>
<dbReference type="Proteomes" id="UP000444721">
    <property type="component" value="Unassembled WGS sequence"/>
</dbReference>
<keyword evidence="4" id="KW-1185">Reference proteome</keyword>
<reference evidence="3 4" key="1">
    <citation type="journal article" date="2019" name="Sci. Rep.">
        <title>Nanopore sequencing improves the draft genome of the human pathogenic amoeba Naegleria fowleri.</title>
        <authorList>
            <person name="Liechti N."/>
            <person name="Schurch N."/>
            <person name="Bruggmann R."/>
            <person name="Wittwer M."/>
        </authorList>
    </citation>
    <scope>NUCLEOTIDE SEQUENCE [LARGE SCALE GENOMIC DNA]</scope>
    <source>
        <strain evidence="3 4">ATCC 30894</strain>
    </source>
</reference>
<evidence type="ECO:0000256" key="1">
    <source>
        <dbReference type="SAM" id="Phobius"/>
    </source>
</evidence>
<feature type="signal peptide" evidence="2">
    <location>
        <begin position="1"/>
        <end position="25"/>
    </location>
</feature>
<feature type="transmembrane region" description="Helical" evidence="1">
    <location>
        <begin position="35"/>
        <end position="56"/>
    </location>
</feature>
<evidence type="ECO:0008006" key="5">
    <source>
        <dbReference type="Google" id="ProtNLM"/>
    </source>
</evidence>